<dbReference type="PANTHER" id="PTHR37305:SF1">
    <property type="entry name" value="MEMBRANE PROTEIN"/>
    <property type="match status" value="1"/>
</dbReference>
<dbReference type="HOGENOM" id="CLU_1056254_0_0_10"/>
<dbReference type="eggNOG" id="COG4200">
    <property type="taxonomic scope" value="Bacteria"/>
</dbReference>
<keyword evidence="1" id="KW-0472">Membrane</keyword>
<feature type="transmembrane region" description="Helical" evidence="1">
    <location>
        <begin position="156"/>
        <end position="177"/>
    </location>
</feature>
<evidence type="ECO:0000313" key="3">
    <source>
        <dbReference type="Proteomes" id="UP000018439"/>
    </source>
</evidence>
<dbReference type="PANTHER" id="PTHR37305">
    <property type="entry name" value="INTEGRAL MEMBRANE PROTEIN-RELATED"/>
    <property type="match status" value="1"/>
</dbReference>
<sequence>MNTISLISMLRAEFYKTRRNRGFLLLLSFPLIIIFIAILYLLYHSNEVHTSPISPWAYYLANDTLPFIGFFYPIVVALFCYSLCEMEYKNNSIKQLFSLPISKAKIYFTKIIFMFIALLTSLLLAYGGFFLAGYLLGYLAPSYGFQDFNYLIFKQVTKFFIVSGVGFFAIMMIQYFLSLIFKNFIIPVAVGGFGVIFGMIVKIWDYIDYVPHAAAINTFFGMLEDPLAMSLWGKASTINVCYILAFGFLSFLFFTKRLGKGNR</sequence>
<dbReference type="EMBL" id="CM001167">
    <property type="protein sequence ID" value="EGJ71788.1"/>
    <property type="molecule type" value="Genomic_DNA"/>
</dbReference>
<dbReference type="Proteomes" id="UP000018439">
    <property type="component" value="Chromosome"/>
</dbReference>
<organism evidence="2 3">
    <name type="scientific">Bacteroides coprosuis DSM 18011</name>
    <dbReference type="NCBI Taxonomy" id="679937"/>
    <lineage>
        <taxon>Bacteria</taxon>
        <taxon>Pseudomonadati</taxon>
        <taxon>Bacteroidota</taxon>
        <taxon>Bacteroidia</taxon>
        <taxon>Bacteroidales</taxon>
        <taxon>Bacteroidaceae</taxon>
        <taxon>Bacteroides</taxon>
    </lineage>
</organism>
<gene>
    <name evidence="2" type="ORF">Bcop_1596</name>
</gene>
<keyword evidence="3" id="KW-1185">Reference proteome</keyword>
<feature type="transmembrane region" description="Helical" evidence="1">
    <location>
        <begin position="64"/>
        <end position="84"/>
    </location>
</feature>
<evidence type="ECO:0008006" key="4">
    <source>
        <dbReference type="Google" id="ProtNLM"/>
    </source>
</evidence>
<dbReference type="Pfam" id="PF12730">
    <property type="entry name" value="ABC2_membrane_4"/>
    <property type="match status" value="1"/>
</dbReference>
<dbReference type="OrthoDB" id="1066567at2"/>
<proteinExistence type="predicted"/>
<evidence type="ECO:0000313" key="2">
    <source>
        <dbReference type="EMBL" id="EGJ71788.1"/>
    </source>
</evidence>
<dbReference type="CDD" id="cd21809">
    <property type="entry name" value="ABC-2_lan_permease-like"/>
    <property type="match status" value="1"/>
</dbReference>
<feature type="transmembrane region" description="Helical" evidence="1">
    <location>
        <begin position="231"/>
        <end position="254"/>
    </location>
</feature>
<reference evidence="2 3" key="1">
    <citation type="journal article" date="2011" name="Stand. Genomic Sci.">
        <title>Non-contiguous finished genome sequence of Bacteroides coprosuis type strain (PC139).</title>
        <authorList>
            <person name="Land M."/>
            <person name="Held B."/>
            <person name="Gronow S."/>
            <person name="Abt B."/>
            <person name="Lucas S."/>
            <person name="Del Rio T.G."/>
            <person name="Nolan M."/>
            <person name="Tice H."/>
            <person name="Cheng J.F."/>
            <person name="Pitluck S."/>
            <person name="Liolios K."/>
            <person name="Pagani I."/>
            <person name="Ivanova N."/>
            <person name="Mavromatis K."/>
            <person name="Mikhailova N."/>
            <person name="Pati A."/>
            <person name="Tapia R."/>
            <person name="Han C."/>
            <person name="Goodwin L."/>
            <person name="Chen A."/>
            <person name="Palaniappan K."/>
            <person name="Hauser L."/>
            <person name="Brambilla E.M."/>
            <person name="Rohde M."/>
            <person name="Goker M."/>
            <person name="Detter J.C."/>
            <person name="Woyke T."/>
            <person name="Bristow J."/>
            <person name="Eisen J.A."/>
            <person name="Markowitz V."/>
            <person name="Hugenholtz P."/>
            <person name="Kyrpides N.C."/>
            <person name="Klenk H.P."/>
            <person name="Lapidus A."/>
        </authorList>
    </citation>
    <scope>NUCLEOTIDE SEQUENCE</scope>
    <source>
        <strain evidence="2 3">DSM 18011</strain>
    </source>
</reference>
<evidence type="ECO:0000256" key="1">
    <source>
        <dbReference type="SAM" id="Phobius"/>
    </source>
</evidence>
<name>F3ZQJ3_9BACE</name>
<dbReference type="AlphaFoldDB" id="F3ZQJ3"/>
<accession>F3ZQJ3</accession>
<feature type="transmembrane region" description="Helical" evidence="1">
    <location>
        <begin position="111"/>
        <end position="136"/>
    </location>
</feature>
<keyword evidence="1" id="KW-1133">Transmembrane helix</keyword>
<protein>
    <recommendedName>
        <fullName evidence="4">ABC transporter permease</fullName>
    </recommendedName>
</protein>
<feature type="transmembrane region" description="Helical" evidence="1">
    <location>
        <begin position="184"/>
        <end position="204"/>
    </location>
</feature>
<feature type="transmembrane region" description="Helical" evidence="1">
    <location>
        <begin position="21"/>
        <end position="44"/>
    </location>
</feature>
<dbReference type="STRING" id="679937.Bcop_1596"/>
<keyword evidence="1" id="KW-0812">Transmembrane</keyword>